<reference evidence="4" key="1">
    <citation type="submission" date="2025-08" db="UniProtKB">
        <authorList>
            <consortium name="RefSeq"/>
        </authorList>
    </citation>
    <scope>IDENTIFICATION</scope>
</reference>
<dbReference type="Proteomes" id="UP000515154">
    <property type="component" value="Unplaced"/>
</dbReference>
<organism evidence="3 4">
    <name type="scientific">Octopus sinensis</name>
    <name type="common">East Asian common octopus</name>
    <dbReference type="NCBI Taxonomy" id="2607531"/>
    <lineage>
        <taxon>Eukaryota</taxon>
        <taxon>Metazoa</taxon>
        <taxon>Spiralia</taxon>
        <taxon>Lophotrochozoa</taxon>
        <taxon>Mollusca</taxon>
        <taxon>Cephalopoda</taxon>
        <taxon>Coleoidea</taxon>
        <taxon>Octopodiformes</taxon>
        <taxon>Octopoda</taxon>
        <taxon>Incirrata</taxon>
        <taxon>Octopodidae</taxon>
        <taxon>Octopus</taxon>
    </lineage>
</organism>
<protein>
    <submittedName>
        <fullName evidence="4">Rootletin-like</fullName>
    </submittedName>
</protein>
<dbReference type="RefSeq" id="XP_029655037.1">
    <property type="nucleotide sequence ID" value="XM_029799177.1"/>
</dbReference>
<keyword evidence="3" id="KW-1185">Reference proteome</keyword>
<feature type="compositionally biased region" description="Basic and acidic residues" evidence="2">
    <location>
        <begin position="99"/>
        <end position="113"/>
    </location>
</feature>
<evidence type="ECO:0000313" key="4">
    <source>
        <dbReference type="RefSeq" id="XP_029655037.1"/>
    </source>
</evidence>
<proteinExistence type="predicted"/>
<dbReference type="KEGG" id="osn:115228625"/>
<feature type="region of interest" description="Disordered" evidence="2">
    <location>
        <begin position="99"/>
        <end position="119"/>
    </location>
</feature>
<feature type="coiled-coil region" evidence="1">
    <location>
        <begin position="2"/>
        <end position="36"/>
    </location>
</feature>
<evidence type="ECO:0000256" key="1">
    <source>
        <dbReference type="SAM" id="Coils"/>
    </source>
</evidence>
<keyword evidence="1" id="KW-0175">Coiled coil</keyword>
<sequence length="119" mass="14416">MQSNYSRTLERLERENRRLQEKANSLQLQLDNVEAKHSKRMVDFVQRHRQDTDQELKKLLKAQSKAEKLLDTRDRVYKQRVSGLQEQVGVLKNELEREIRRKQSVERQRETSSTRRLRN</sequence>
<accession>A0A6P7U0H3</accession>
<dbReference type="AlphaFoldDB" id="A0A6P7U0H3"/>
<evidence type="ECO:0000256" key="2">
    <source>
        <dbReference type="SAM" id="MobiDB-lite"/>
    </source>
</evidence>
<name>A0A6P7U0H3_9MOLL</name>
<gene>
    <name evidence="4" type="primary">LOC115228625</name>
</gene>
<evidence type="ECO:0000313" key="3">
    <source>
        <dbReference type="Proteomes" id="UP000515154"/>
    </source>
</evidence>